<evidence type="ECO:0000256" key="2">
    <source>
        <dbReference type="ARBA" id="ARBA00022833"/>
    </source>
</evidence>
<feature type="compositionally biased region" description="Basic residues" evidence="7">
    <location>
        <begin position="139"/>
        <end position="155"/>
    </location>
</feature>
<dbReference type="InterPro" id="IPR001138">
    <property type="entry name" value="Zn2Cys6_DnaBD"/>
</dbReference>
<evidence type="ECO:0000256" key="1">
    <source>
        <dbReference type="ARBA" id="ARBA00022723"/>
    </source>
</evidence>
<feature type="compositionally biased region" description="Polar residues" evidence="7">
    <location>
        <begin position="1"/>
        <end position="13"/>
    </location>
</feature>
<dbReference type="PANTHER" id="PTHR47659">
    <property type="entry name" value="ZN(II)2CYS6 TRANSCRIPTION FACTOR (EUROFUNG)-RELATED"/>
    <property type="match status" value="1"/>
</dbReference>
<evidence type="ECO:0000259" key="8">
    <source>
        <dbReference type="PROSITE" id="PS50048"/>
    </source>
</evidence>
<feature type="compositionally biased region" description="Pro residues" evidence="7">
    <location>
        <begin position="159"/>
        <end position="168"/>
    </location>
</feature>
<dbReference type="AlphaFoldDB" id="A0AAD4L6A6"/>
<feature type="compositionally biased region" description="Pro residues" evidence="7">
    <location>
        <begin position="16"/>
        <end position="60"/>
    </location>
</feature>
<evidence type="ECO:0000256" key="3">
    <source>
        <dbReference type="ARBA" id="ARBA00023015"/>
    </source>
</evidence>
<feature type="region of interest" description="Disordered" evidence="7">
    <location>
        <begin position="334"/>
        <end position="368"/>
    </location>
</feature>
<keyword evidence="10" id="KW-1185">Reference proteome</keyword>
<feature type="region of interest" description="Disordered" evidence="7">
    <location>
        <begin position="1"/>
        <end position="60"/>
    </location>
</feature>
<feature type="compositionally biased region" description="Pro residues" evidence="7">
    <location>
        <begin position="258"/>
        <end position="270"/>
    </location>
</feature>
<organism evidence="9 10">
    <name type="scientific">Lactarius akahatsu</name>
    <dbReference type="NCBI Taxonomy" id="416441"/>
    <lineage>
        <taxon>Eukaryota</taxon>
        <taxon>Fungi</taxon>
        <taxon>Dikarya</taxon>
        <taxon>Basidiomycota</taxon>
        <taxon>Agaricomycotina</taxon>
        <taxon>Agaricomycetes</taxon>
        <taxon>Russulales</taxon>
        <taxon>Russulaceae</taxon>
        <taxon>Lactarius</taxon>
    </lineage>
</organism>
<keyword evidence="3" id="KW-0805">Transcription regulation</keyword>
<feature type="region of interest" description="Disordered" evidence="7">
    <location>
        <begin position="138"/>
        <end position="197"/>
    </location>
</feature>
<keyword evidence="1" id="KW-0479">Metal-binding</keyword>
<comment type="caution">
    <text evidence="9">The sequence shown here is derived from an EMBL/GenBank/DDBJ whole genome shotgun (WGS) entry which is preliminary data.</text>
</comment>
<keyword evidence="5" id="KW-0804">Transcription</keyword>
<dbReference type="Proteomes" id="UP001201163">
    <property type="component" value="Unassembled WGS sequence"/>
</dbReference>
<dbReference type="GO" id="GO:0008270">
    <property type="term" value="F:zinc ion binding"/>
    <property type="evidence" value="ECO:0007669"/>
    <property type="project" value="InterPro"/>
</dbReference>
<dbReference type="PROSITE" id="PS50048">
    <property type="entry name" value="ZN2_CY6_FUNGAL_2"/>
    <property type="match status" value="1"/>
</dbReference>
<keyword evidence="2" id="KW-0862">Zinc</keyword>
<evidence type="ECO:0000256" key="7">
    <source>
        <dbReference type="SAM" id="MobiDB-lite"/>
    </source>
</evidence>
<feature type="domain" description="Zn(2)-C6 fungal-type" evidence="8">
    <location>
        <begin position="104"/>
        <end position="135"/>
    </location>
</feature>
<accession>A0AAD4L6A6</accession>
<evidence type="ECO:0000313" key="9">
    <source>
        <dbReference type="EMBL" id="KAH8979854.1"/>
    </source>
</evidence>
<evidence type="ECO:0000313" key="10">
    <source>
        <dbReference type="Proteomes" id="UP001201163"/>
    </source>
</evidence>
<evidence type="ECO:0000256" key="6">
    <source>
        <dbReference type="ARBA" id="ARBA00023242"/>
    </source>
</evidence>
<sequence>MSGEQAKTPTSAEQPPHQPPIPQYPFPGAPYPPPPGAYTWYYPPPADPNGDPNAPPPGSYVMFPPPGIMYGYPPPPAPPQGYGQFPPPAPPAVTRAKRKQVKMACTNCAAACKRCDDSRPCLRCQKYGLVDSCRDGVRKARKVGTKRGPYKRKSKLPAPEAPPYPGFPPNGEGSWPAPSDQANGVPPGAPPAMPPQYLPPEGYWPYPYYPPPPGYVPPPDGHTNGDGQPPHQPAYYPIHPGYPTMAIYPPHPGAYGSIPPPPGQAHPPPSAEQAIGNQTATLDEENPPAERGKRKKRLVVGDDTSKPVKRAKKTKHIANPVSEVVVATASASPAPLSIDSHDDRGSPVVHNVPISADAEPLPPVIAAA</sequence>
<dbReference type="GO" id="GO:0003677">
    <property type="term" value="F:DNA binding"/>
    <property type="evidence" value="ECO:0007669"/>
    <property type="project" value="UniProtKB-KW"/>
</dbReference>
<feature type="compositionally biased region" description="Pro residues" evidence="7">
    <location>
        <begin position="187"/>
        <end position="197"/>
    </location>
</feature>
<feature type="region of interest" description="Disordered" evidence="7">
    <location>
        <begin position="252"/>
        <end position="296"/>
    </location>
</feature>
<keyword evidence="6" id="KW-0539">Nucleus</keyword>
<keyword evidence="4" id="KW-0238">DNA-binding</keyword>
<feature type="compositionally biased region" description="Pro residues" evidence="7">
    <location>
        <begin position="209"/>
        <end position="220"/>
    </location>
</feature>
<feature type="region of interest" description="Disordered" evidence="7">
    <location>
        <begin position="209"/>
        <end position="238"/>
    </location>
</feature>
<evidence type="ECO:0000256" key="5">
    <source>
        <dbReference type="ARBA" id="ARBA00023163"/>
    </source>
</evidence>
<dbReference type="CDD" id="cd00067">
    <property type="entry name" value="GAL4"/>
    <property type="match status" value="1"/>
</dbReference>
<dbReference type="EMBL" id="JAKELL010000154">
    <property type="protein sequence ID" value="KAH8979854.1"/>
    <property type="molecule type" value="Genomic_DNA"/>
</dbReference>
<reference evidence="9" key="1">
    <citation type="submission" date="2022-01" db="EMBL/GenBank/DDBJ databases">
        <title>Comparative genomics reveals a dynamic genome evolution in the ectomycorrhizal milk-cap (Lactarius) mushrooms.</title>
        <authorList>
            <consortium name="DOE Joint Genome Institute"/>
            <person name="Lebreton A."/>
            <person name="Tang N."/>
            <person name="Kuo A."/>
            <person name="LaButti K."/>
            <person name="Drula E."/>
            <person name="Barry K."/>
            <person name="Clum A."/>
            <person name="Lipzen A."/>
            <person name="Mousain D."/>
            <person name="Ng V."/>
            <person name="Wang R."/>
            <person name="Wang X."/>
            <person name="Dai Y."/>
            <person name="Henrissat B."/>
            <person name="Grigoriev I.V."/>
            <person name="Guerin-Laguette A."/>
            <person name="Yu F."/>
            <person name="Martin F.M."/>
        </authorList>
    </citation>
    <scope>NUCLEOTIDE SEQUENCE</scope>
    <source>
        <strain evidence="9">QP</strain>
    </source>
</reference>
<dbReference type="GO" id="GO:0000981">
    <property type="term" value="F:DNA-binding transcription factor activity, RNA polymerase II-specific"/>
    <property type="evidence" value="ECO:0007669"/>
    <property type="project" value="InterPro"/>
</dbReference>
<proteinExistence type="predicted"/>
<evidence type="ECO:0000256" key="4">
    <source>
        <dbReference type="ARBA" id="ARBA00023125"/>
    </source>
</evidence>
<name>A0AAD4L6A6_9AGAM</name>
<dbReference type="PANTHER" id="PTHR47659:SF7">
    <property type="entry name" value="FUNGAL TRANSCRIPTIONAL REGULATORY PROTEIN, N-TERMINAL DOMAIN-CONTAINING PROTEIN"/>
    <property type="match status" value="1"/>
</dbReference>
<dbReference type="InterPro" id="IPR050335">
    <property type="entry name" value="ERT1_acuK_gluconeogen_tf"/>
</dbReference>
<protein>
    <recommendedName>
        <fullName evidence="8">Zn(2)-C6 fungal-type domain-containing protein</fullName>
    </recommendedName>
</protein>
<gene>
    <name evidence="9" type="ORF">EDB92DRAFT_1902712</name>
</gene>